<comment type="caution">
    <text evidence="1">The sequence shown here is derived from an EMBL/GenBank/DDBJ whole genome shotgun (WGS) entry which is preliminary data.</text>
</comment>
<sequence>MTEQADYSLLDQPEILSFIFFPRKDVTEAPANASDYLIP</sequence>
<gene>
    <name evidence="1" type="ORF">S06H3_56535</name>
</gene>
<name>X1RCE3_9ZZZZ</name>
<dbReference type="EMBL" id="BARV01036371">
    <property type="protein sequence ID" value="GAI53259.1"/>
    <property type="molecule type" value="Genomic_DNA"/>
</dbReference>
<dbReference type="AlphaFoldDB" id="X1RCE3"/>
<organism evidence="1">
    <name type="scientific">marine sediment metagenome</name>
    <dbReference type="NCBI Taxonomy" id="412755"/>
    <lineage>
        <taxon>unclassified sequences</taxon>
        <taxon>metagenomes</taxon>
        <taxon>ecological metagenomes</taxon>
    </lineage>
</organism>
<evidence type="ECO:0000313" key="1">
    <source>
        <dbReference type="EMBL" id="GAI53259.1"/>
    </source>
</evidence>
<feature type="non-terminal residue" evidence="1">
    <location>
        <position position="39"/>
    </location>
</feature>
<proteinExistence type="predicted"/>
<protein>
    <submittedName>
        <fullName evidence="1">Uncharacterized protein</fullName>
    </submittedName>
</protein>
<accession>X1RCE3</accession>
<reference evidence="1" key="1">
    <citation type="journal article" date="2014" name="Front. Microbiol.">
        <title>High frequency of phylogenetically diverse reductive dehalogenase-homologous genes in deep subseafloor sedimentary metagenomes.</title>
        <authorList>
            <person name="Kawai M."/>
            <person name="Futagami T."/>
            <person name="Toyoda A."/>
            <person name="Takaki Y."/>
            <person name="Nishi S."/>
            <person name="Hori S."/>
            <person name="Arai W."/>
            <person name="Tsubouchi T."/>
            <person name="Morono Y."/>
            <person name="Uchiyama I."/>
            <person name="Ito T."/>
            <person name="Fujiyama A."/>
            <person name="Inagaki F."/>
            <person name="Takami H."/>
        </authorList>
    </citation>
    <scope>NUCLEOTIDE SEQUENCE</scope>
    <source>
        <strain evidence="1">Expedition CK06-06</strain>
    </source>
</reference>